<evidence type="ECO:0000313" key="2">
    <source>
        <dbReference type="Proteomes" id="UP001152795"/>
    </source>
</evidence>
<name>A0A6S7JSR0_PARCT</name>
<proteinExistence type="predicted"/>
<organism evidence="1 2">
    <name type="scientific">Paramuricea clavata</name>
    <name type="common">Red gorgonian</name>
    <name type="synonym">Violescent sea-whip</name>
    <dbReference type="NCBI Taxonomy" id="317549"/>
    <lineage>
        <taxon>Eukaryota</taxon>
        <taxon>Metazoa</taxon>
        <taxon>Cnidaria</taxon>
        <taxon>Anthozoa</taxon>
        <taxon>Octocorallia</taxon>
        <taxon>Malacalcyonacea</taxon>
        <taxon>Plexauridae</taxon>
        <taxon>Paramuricea</taxon>
    </lineage>
</organism>
<dbReference type="PANTHER" id="PTHR23282">
    <property type="entry name" value="APICAL ENDOSOMAL GLYCOPROTEIN PRECURSOR"/>
    <property type="match status" value="1"/>
</dbReference>
<accession>A0A6S7JSR0</accession>
<dbReference type="Gene3D" id="2.60.120.200">
    <property type="match status" value="1"/>
</dbReference>
<dbReference type="InterPro" id="IPR000998">
    <property type="entry name" value="MAM_dom"/>
</dbReference>
<reference evidence="1" key="1">
    <citation type="submission" date="2020-04" db="EMBL/GenBank/DDBJ databases">
        <authorList>
            <person name="Alioto T."/>
            <person name="Alioto T."/>
            <person name="Gomez Garrido J."/>
        </authorList>
    </citation>
    <scope>NUCLEOTIDE SEQUENCE</scope>
    <source>
        <strain evidence="1">A484AB</strain>
    </source>
</reference>
<feature type="non-terminal residue" evidence="1">
    <location>
        <position position="225"/>
    </location>
</feature>
<keyword evidence="2" id="KW-1185">Reference proteome</keyword>
<sequence length="225" mass="25896">MIINPHVGTMHIPEFNIPPIGTNGRDNKAELFSLGITGSVCMKFYFYFNGNETGHLKILVRNYRSYKDRVVFHRYGNHGHKWNFAQIYLDSVPNTAYQIIIWGDNAGPNITGSIAIDDISFENGTCDQLPQGLNQYTARSKIHNYYSRPTLSALRSPIIYEHNACFTFQYYETSIGYYSDSRVSVFIRIANNSQLLPSWTKDIHEERGEWRTIKILLAHQSGFNQ</sequence>
<protein>
    <submittedName>
        <fullName evidence="1">MAM and LDL-receptor class A domain-containing 1-like isoform X4</fullName>
    </submittedName>
</protein>
<dbReference type="PROSITE" id="PS50060">
    <property type="entry name" value="MAM_2"/>
    <property type="match status" value="1"/>
</dbReference>
<comment type="caution">
    <text evidence="1">The sequence shown here is derived from an EMBL/GenBank/DDBJ whole genome shotgun (WGS) entry which is preliminary data.</text>
</comment>
<evidence type="ECO:0000313" key="1">
    <source>
        <dbReference type="EMBL" id="CAB4032270.1"/>
    </source>
</evidence>
<dbReference type="SMART" id="SM00137">
    <property type="entry name" value="MAM"/>
    <property type="match status" value="1"/>
</dbReference>
<dbReference type="AlphaFoldDB" id="A0A6S7JSR0"/>
<dbReference type="OrthoDB" id="6107927at2759"/>
<dbReference type="SUPFAM" id="SSF49899">
    <property type="entry name" value="Concanavalin A-like lectins/glucanases"/>
    <property type="match status" value="1"/>
</dbReference>
<dbReference type="InterPro" id="IPR051560">
    <property type="entry name" value="MAM_domain-containing"/>
</dbReference>
<dbReference type="InterPro" id="IPR013320">
    <property type="entry name" value="ConA-like_dom_sf"/>
</dbReference>
<gene>
    <name evidence="1" type="ORF">PACLA_8A080786</name>
</gene>
<dbReference type="Pfam" id="PF00629">
    <property type="entry name" value="MAM"/>
    <property type="match status" value="1"/>
</dbReference>
<dbReference type="EMBL" id="CACRXK020018275">
    <property type="protein sequence ID" value="CAB4032270.1"/>
    <property type="molecule type" value="Genomic_DNA"/>
</dbReference>
<dbReference type="PANTHER" id="PTHR23282:SF101">
    <property type="entry name" value="MAM DOMAIN-CONTAINING PROTEIN"/>
    <property type="match status" value="1"/>
</dbReference>
<dbReference type="Proteomes" id="UP001152795">
    <property type="component" value="Unassembled WGS sequence"/>
</dbReference>
<dbReference type="GO" id="GO:0016020">
    <property type="term" value="C:membrane"/>
    <property type="evidence" value="ECO:0007669"/>
    <property type="project" value="InterPro"/>
</dbReference>